<comment type="caution">
    <text evidence="3">The sequence shown here is derived from an EMBL/GenBank/DDBJ whole genome shotgun (WGS) entry which is preliminary data.</text>
</comment>
<evidence type="ECO:0000259" key="2">
    <source>
        <dbReference type="SMART" id="SM00954"/>
    </source>
</evidence>
<dbReference type="GO" id="GO:0015970">
    <property type="term" value="P:guanosine tetraphosphate biosynthetic process"/>
    <property type="evidence" value="ECO:0007669"/>
    <property type="project" value="UniProtKB-UniPathway"/>
</dbReference>
<dbReference type="InterPro" id="IPR043519">
    <property type="entry name" value="NT_sf"/>
</dbReference>
<dbReference type="PANTHER" id="PTHR47837">
    <property type="entry name" value="GTP PYROPHOSPHOKINASE YJBM"/>
    <property type="match status" value="1"/>
</dbReference>
<comment type="pathway">
    <text evidence="1">Purine metabolism; ppGpp biosynthesis; ppGpp from GTP: step 1/2.</text>
</comment>
<proteinExistence type="predicted"/>
<gene>
    <name evidence="3" type="ORF">H171_3317</name>
</gene>
<dbReference type="GO" id="GO:0016301">
    <property type="term" value="F:kinase activity"/>
    <property type="evidence" value="ECO:0007669"/>
    <property type="project" value="UniProtKB-KW"/>
</dbReference>
<reference evidence="3 4" key="1">
    <citation type="submission" date="2017-11" db="EMBL/GenBank/DDBJ databases">
        <title>Understudied soil microbes with underappreciated capabilities: Untangling the Clostridium saccharolyticum group.</title>
        <authorList>
            <person name="Leschine S."/>
        </authorList>
    </citation>
    <scope>NUCLEOTIDE SEQUENCE [LARGE SCALE GENOMIC DNA]</scope>
    <source>
        <strain evidence="3 4">18A</strain>
    </source>
</reference>
<protein>
    <submittedName>
        <fullName evidence="3">Putative GTP pyrophosphokinase</fullName>
    </submittedName>
</protein>
<name>A0A2M8Z8L0_9FIRM</name>
<feature type="domain" description="RelA/SpoT" evidence="2">
    <location>
        <begin position="45"/>
        <end position="168"/>
    </location>
</feature>
<dbReference type="EMBL" id="PGET01000001">
    <property type="protein sequence ID" value="PJJ29760.1"/>
    <property type="molecule type" value="Genomic_DNA"/>
</dbReference>
<dbReference type="Gene3D" id="3.30.460.10">
    <property type="entry name" value="Beta Polymerase, domain 2"/>
    <property type="match status" value="1"/>
</dbReference>
<dbReference type="Proteomes" id="UP000231092">
    <property type="component" value="Unassembled WGS sequence"/>
</dbReference>
<dbReference type="OrthoDB" id="9789634at2"/>
<accession>A0A2M8Z8L0</accession>
<keyword evidence="3" id="KW-0808">Transferase</keyword>
<dbReference type="SMART" id="SM00954">
    <property type="entry name" value="RelA_SpoT"/>
    <property type="match status" value="1"/>
</dbReference>
<evidence type="ECO:0000256" key="1">
    <source>
        <dbReference type="ARBA" id="ARBA00004976"/>
    </source>
</evidence>
<dbReference type="PANTHER" id="PTHR47837:SF2">
    <property type="entry name" value="GTP PYROPHOSPHOKINASE YWAC"/>
    <property type="match status" value="1"/>
</dbReference>
<dbReference type="Pfam" id="PF04607">
    <property type="entry name" value="RelA_SpoT"/>
    <property type="match status" value="1"/>
</dbReference>
<dbReference type="Gene3D" id="1.10.287.860">
    <property type="entry name" value="Nucleotidyltransferase"/>
    <property type="match status" value="1"/>
</dbReference>
<dbReference type="InterPro" id="IPR052366">
    <property type="entry name" value="GTP_Pyrophosphokinase"/>
</dbReference>
<organism evidence="3 4">
    <name type="scientific">[Clostridium] celerecrescens 18A</name>
    <dbReference type="NCBI Taxonomy" id="1286362"/>
    <lineage>
        <taxon>Bacteria</taxon>
        <taxon>Bacillati</taxon>
        <taxon>Bacillota</taxon>
        <taxon>Clostridia</taxon>
        <taxon>Lachnospirales</taxon>
        <taxon>Lachnospiraceae</taxon>
        <taxon>Lacrimispora</taxon>
    </lineage>
</organism>
<dbReference type="InterPro" id="IPR007685">
    <property type="entry name" value="RelA_SpoT"/>
</dbReference>
<dbReference type="RefSeq" id="WP_100306100.1">
    <property type="nucleotide sequence ID" value="NZ_PGET01000001.1"/>
</dbReference>
<keyword evidence="3" id="KW-0418">Kinase</keyword>
<evidence type="ECO:0000313" key="3">
    <source>
        <dbReference type="EMBL" id="PJJ29760.1"/>
    </source>
</evidence>
<dbReference type="UniPathway" id="UPA00908">
    <property type="reaction ID" value="UER00884"/>
</dbReference>
<dbReference type="AlphaFoldDB" id="A0A2M8Z8L0"/>
<dbReference type="SUPFAM" id="SSF81301">
    <property type="entry name" value="Nucleotidyltransferase"/>
    <property type="match status" value="1"/>
</dbReference>
<sequence>MTEEEYLCFIQPYEDALKNIRVRVDVLNNDYRRKNQNYPIHHIQYRIKQKESIENKLDKNGYEASVDSARNYLTDVAGIRVICYFITDIYAIVSLLKKQSDIVIIKESDYIANPKPNGYRSFHIVFGVPVYHTDGMEYYPVEIQLRTMSMDLWASMEHRICYKGEEREQAAEEFKKYAIALRRMEDEMEEFL</sequence>
<evidence type="ECO:0000313" key="4">
    <source>
        <dbReference type="Proteomes" id="UP000231092"/>
    </source>
</evidence>
<dbReference type="CDD" id="cd05399">
    <property type="entry name" value="NT_Rel-Spo_like"/>
    <property type="match status" value="1"/>
</dbReference>